<sequence length="367" mass="39841">MELIAEALTARHMAADGQHSRWCQAWLKDKLSAPHALLTTSCTSALELAALLCGIEPGDEVIMPSFTFVSTANAVVMRGGVPVFVDIRPDTLNIDETLIEAAITERTKAIYVVHYAAVCAEMDAINAIARKHGLLVVEDAAQALLATYKGRPAGTLADMACFSFHETKNIVSGEGGALIMSTDDQYARSRVHGEKGTNRTAFMLGQVDKYTWVDKGASFLPSEITAAVLRAQLESAEEIIADRLRSWNFYHEAFAAAEQEGFLQRPKVPDGCVHNGHIYYVLLPSNEQRNAMIGELKKRNIGSAFHYIPLHSSPAGQRFGRSQGSMEATDTLPARLLRLPLWCGMGSAAEAAADALLQELEAGRRAA</sequence>
<dbReference type="AlphaFoldDB" id="A0A109BLJ2"/>
<comment type="caution">
    <text evidence="5">The sequence shown here is derived from an EMBL/GenBank/DDBJ whole genome shotgun (WGS) entry which is preliminary data.</text>
</comment>
<protein>
    <submittedName>
        <fullName evidence="5">4-keto-6-deoxy-N-Acetyl-D-hexosaminyl-(Lipid carrier) aminotransferase</fullName>
    </submittedName>
</protein>
<proteinExistence type="inferred from homology"/>
<name>A0A109BLJ2_HYPSL</name>
<dbReference type="InterPro" id="IPR000653">
    <property type="entry name" value="DegT/StrS_aminotransferase"/>
</dbReference>
<dbReference type="CDD" id="cd00616">
    <property type="entry name" value="AHBA_syn"/>
    <property type="match status" value="1"/>
</dbReference>
<dbReference type="GO" id="GO:0030170">
    <property type="term" value="F:pyridoxal phosphate binding"/>
    <property type="evidence" value="ECO:0007669"/>
    <property type="project" value="TreeGrafter"/>
</dbReference>
<dbReference type="Gene3D" id="3.40.640.10">
    <property type="entry name" value="Type I PLP-dependent aspartate aminotransferase-like (Major domain)"/>
    <property type="match status" value="1"/>
</dbReference>
<evidence type="ECO:0000256" key="4">
    <source>
        <dbReference type="RuleBase" id="RU004508"/>
    </source>
</evidence>
<dbReference type="Pfam" id="PF01041">
    <property type="entry name" value="DegT_DnrJ_EryC1"/>
    <property type="match status" value="1"/>
</dbReference>
<accession>A0A109BLJ2</accession>
<keyword evidence="6" id="KW-1185">Reference proteome</keyword>
<dbReference type="GO" id="GO:0000271">
    <property type="term" value="P:polysaccharide biosynthetic process"/>
    <property type="evidence" value="ECO:0007669"/>
    <property type="project" value="TreeGrafter"/>
</dbReference>
<dbReference type="NCBIfam" id="NF008687">
    <property type="entry name" value="PRK11706.1"/>
    <property type="match status" value="1"/>
</dbReference>
<dbReference type="GO" id="GO:0019180">
    <property type="term" value="F:dTDP-4-amino-4,6-dideoxygalactose transaminase activity"/>
    <property type="evidence" value="ECO:0007669"/>
    <property type="project" value="TreeGrafter"/>
</dbReference>
<dbReference type="PANTHER" id="PTHR30244:SF34">
    <property type="entry name" value="DTDP-4-AMINO-4,6-DIDEOXYGALACTOSE TRANSAMINASE"/>
    <property type="match status" value="1"/>
</dbReference>
<dbReference type="Proteomes" id="UP000059074">
    <property type="component" value="Unassembled WGS sequence"/>
</dbReference>
<organism evidence="5 6">
    <name type="scientific">Hyphomicrobium sulfonivorans</name>
    <dbReference type="NCBI Taxonomy" id="121290"/>
    <lineage>
        <taxon>Bacteria</taxon>
        <taxon>Pseudomonadati</taxon>
        <taxon>Pseudomonadota</taxon>
        <taxon>Alphaproteobacteria</taxon>
        <taxon>Hyphomicrobiales</taxon>
        <taxon>Hyphomicrobiaceae</taxon>
        <taxon>Hyphomicrobium</taxon>
    </lineage>
</organism>
<dbReference type="PIRSF" id="PIRSF000390">
    <property type="entry name" value="PLP_StrS"/>
    <property type="match status" value="1"/>
</dbReference>
<keyword evidence="5" id="KW-0032">Aminotransferase</keyword>
<dbReference type="STRING" id="121290.APY04_0664"/>
<comment type="similarity">
    <text evidence="1 4">Belongs to the DegT/DnrJ/EryC1 family.</text>
</comment>
<dbReference type="EMBL" id="LMTR01000027">
    <property type="protein sequence ID" value="KWT71002.1"/>
    <property type="molecule type" value="Genomic_DNA"/>
</dbReference>
<keyword evidence="5" id="KW-0808">Transferase</keyword>
<feature type="active site" description="Proton acceptor" evidence="2">
    <location>
        <position position="168"/>
    </location>
</feature>
<evidence type="ECO:0000256" key="2">
    <source>
        <dbReference type="PIRSR" id="PIRSR000390-1"/>
    </source>
</evidence>
<evidence type="ECO:0000313" key="6">
    <source>
        <dbReference type="Proteomes" id="UP000059074"/>
    </source>
</evidence>
<dbReference type="SUPFAM" id="SSF53383">
    <property type="entry name" value="PLP-dependent transferases"/>
    <property type="match status" value="1"/>
</dbReference>
<reference evidence="5 6" key="1">
    <citation type="submission" date="2015-10" db="EMBL/GenBank/DDBJ databases">
        <title>Transcriptomic analysis of a linuron degrading triple-species bacterial consortium.</title>
        <authorList>
            <person name="Albers P."/>
        </authorList>
    </citation>
    <scope>NUCLEOTIDE SEQUENCE [LARGE SCALE GENOMIC DNA]</scope>
    <source>
        <strain evidence="5 6">WDL6</strain>
    </source>
</reference>
<dbReference type="InterPro" id="IPR015421">
    <property type="entry name" value="PyrdxlP-dep_Trfase_major"/>
</dbReference>
<evidence type="ECO:0000256" key="1">
    <source>
        <dbReference type="ARBA" id="ARBA00037999"/>
    </source>
</evidence>
<keyword evidence="3 4" id="KW-0663">Pyridoxal phosphate</keyword>
<dbReference type="InterPro" id="IPR012749">
    <property type="entry name" value="WecE-like"/>
</dbReference>
<evidence type="ECO:0000256" key="3">
    <source>
        <dbReference type="PIRSR" id="PIRSR000390-2"/>
    </source>
</evidence>
<evidence type="ECO:0000313" key="5">
    <source>
        <dbReference type="EMBL" id="KWT71002.1"/>
    </source>
</evidence>
<dbReference type="PANTHER" id="PTHR30244">
    <property type="entry name" value="TRANSAMINASE"/>
    <property type="match status" value="1"/>
</dbReference>
<dbReference type="NCBIfam" id="TIGR02379">
    <property type="entry name" value="ECA_wecE"/>
    <property type="match status" value="1"/>
</dbReference>
<dbReference type="PATRIC" id="fig|121290.4.peg.1136"/>
<dbReference type="InterPro" id="IPR015424">
    <property type="entry name" value="PyrdxlP-dep_Trfase"/>
</dbReference>
<gene>
    <name evidence="5" type="ORF">APY04_0664</name>
</gene>
<feature type="modified residue" description="N6-(pyridoxal phosphate)lysine" evidence="3">
    <location>
        <position position="168"/>
    </location>
</feature>